<sequence length="247" mass="26772">MNILIYGATSRIAHECARLWARQGHRLVLMGRDAQRLAGVVADLRVIAGKDEAVAFEVLNLADEAEVPGQLKAADLAAGGFDVALIAHGSLPKQDLAQGDPARLRQAIEVNALSVAQLCEAIAPLFESRRRGTLAVIGSVAGDRGRQSNYIYGASKGFVERYCQGLRNRLYPAGVGVVLVKPGPTDTPMTANMDKRPGRLANPADVARDIVNGIQRGRAVVYTPGIWRWIMTVIRCIPERVFVRLKL</sequence>
<dbReference type="PANTHER" id="PTHR44196">
    <property type="entry name" value="DEHYDROGENASE/REDUCTASE SDR FAMILY MEMBER 7B"/>
    <property type="match status" value="1"/>
</dbReference>
<proteinExistence type="inferred from homology"/>
<dbReference type="InterPro" id="IPR002347">
    <property type="entry name" value="SDR_fam"/>
</dbReference>
<name>A0ABR9SIM1_9BURK</name>
<dbReference type="RefSeq" id="WP_193781771.1">
    <property type="nucleotide sequence ID" value="NZ_JADDOJ010000085.1"/>
</dbReference>
<accession>A0ABR9SIM1</accession>
<dbReference type="SUPFAM" id="SSF51735">
    <property type="entry name" value="NAD(P)-binding Rossmann-fold domains"/>
    <property type="match status" value="1"/>
</dbReference>
<dbReference type="Gene3D" id="3.40.50.720">
    <property type="entry name" value="NAD(P)-binding Rossmann-like Domain"/>
    <property type="match status" value="1"/>
</dbReference>
<dbReference type="Pfam" id="PF00106">
    <property type="entry name" value="adh_short"/>
    <property type="match status" value="1"/>
</dbReference>
<reference evidence="3 4" key="1">
    <citation type="submission" date="2020-10" db="EMBL/GenBank/DDBJ databases">
        <title>Draft genome of Ramlibacter aquaticus LMG 30558.</title>
        <authorList>
            <person name="Props R."/>
        </authorList>
    </citation>
    <scope>NUCLEOTIDE SEQUENCE [LARGE SCALE GENOMIC DNA]</scope>
    <source>
        <strain evidence="3 4">LMG 30558</strain>
    </source>
</reference>
<evidence type="ECO:0000313" key="3">
    <source>
        <dbReference type="EMBL" id="MBE7942218.1"/>
    </source>
</evidence>
<keyword evidence="2" id="KW-0560">Oxidoreductase</keyword>
<organism evidence="3 4">
    <name type="scientific">Ramlibacter aquaticus</name>
    <dbReference type="NCBI Taxonomy" id="2780094"/>
    <lineage>
        <taxon>Bacteria</taxon>
        <taxon>Pseudomonadati</taxon>
        <taxon>Pseudomonadota</taxon>
        <taxon>Betaproteobacteria</taxon>
        <taxon>Burkholderiales</taxon>
        <taxon>Comamonadaceae</taxon>
        <taxon>Ramlibacter</taxon>
    </lineage>
</organism>
<dbReference type="EMBL" id="JADDOJ010000085">
    <property type="protein sequence ID" value="MBE7942218.1"/>
    <property type="molecule type" value="Genomic_DNA"/>
</dbReference>
<protein>
    <submittedName>
        <fullName evidence="3">SDR family NAD(P)-dependent oxidoreductase</fullName>
    </submittedName>
</protein>
<comment type="caution">
    <text evidence="3">The sequence shown here is derived from an EMBL/GenBank/DDBJ whole genome shotgun (WGS) entry which is preliminary data.</text>
</comment>
<dbReference type="InterPro" id="IPR020904">
    <property type="entry name" value="Sc_DH/Rdtase_CS"/>
</dbReference>
<gene>
    <name evidence="3" type="ORF">IM725_16715</name>
</gene>
<evidence type="ECO:0000256" key="2">
    <source>
        <dbReference type="ARBA" id="ARBA00023002"/>
    </source>
</evidence>
<evidence type="ECO:0000256" key="1">
    <source>
        <dbReference type="ARBA" id="ARBA00006484"/>
    </source>
</evidence>
<dbReference type="InterPro" id="IPR036291">
    <property type="entry name" value="NAD(P)-bd_dom_sf"/>
</dbReference>
<dbReference type="Proteomes" id="UP000715965">
    <property type="component" value="Unassembled WGS sequence"/>
</dbReference>
<dbReference type="PRINTS" id="PR00081">
    <property type="entry name" value="GDHRDH"/>
</dbReference>
<comment type="similarity">
    <text evidence="1">Belongs to the short-chain dehydrogenases/reductases (SDR) family.</text>
</comment>
<dbReference type="PANTHER" id="PTHR44196:SF3">
    <property type="entry name" value="SHORT CHAIN DEHYDROGENASE FAMILY PROTEIN"/>
    <property type="match status" value="1"/>
</dbReference>
<keyword evidence="4" id="KW-1185">Reference proteome</keyword>
<dbReference type="PROSITE" id="PS00061">
    <property type="entry name" value="ADH_SHORT"/>
    <property type="match status" value="1"/>
</dbReference>
<evidence type="ECO:0000313" key="4">
    <source>
        <dbReference type="Proteomes" id="UP000715965"/>
    </source>
</evidence>